<organism evidence="1 2">
    <name type="scientific">Plakobranchus ocellatus</name>
    <dbReference type="NCBI Taxonomy" id="259542"/>
    <lineage>
        <taxon>Eukaryota</taxon>
        <taxon>Metazoa</taxon>
        <taxon>Spiralia</taxon>
        <taxon>Lophotrochozoa</taxon>
        <taxon>Mollusca</taxon>
        <taxon>Gastropoda</taxon>
        <taxon>Heterobranchia</taxon>
        <taxon>Euthyneura</taxon>
        <taxon>Panpulmonata</taxon>
        <taxon>Sacoglossa</taxon>
        <taxon>Placobranchoidea</taxon>
        <taxon>Plakobranchidae</taxon>
        <taxon>Plakobranchus</taxon>
    </lineage>
</organism>
<protein>
    <submittedName>
        <fullName evidence="1">General transcription factor ii-i repeat domain-containing 2-like protein</fullName>
    </submittedName>
</protein>
<comment type="caution">
    <text evidence="1">The sequence shown here is derived from an EMBL/GenBank/DDBJ whole genome shotgun (WGS) entry which is preliminary data.</text>
</comment>
<proteinExistence type="predicted"/>
<accession>A0AAV3YY73</accession>
<gene>
    <name evidence="1" type="ORF">PoB_001356900</name>
</gene>
<dbReference type="AlphaFoldDB" id="A0AAV3YY73"/>
<dbReference type="PANTHER" id="PTHR45913">
    <property type="entry name" value="EPM2A-INTERACTING PROTEIN 1"/>
    <property type="match status" value="1"/>
</dbReference>
<evidence type="ECO:0000313" key="1">
    <source>
        <dbReference type="EMBL" id="GFN87063.1"/>
    </source>
</evidence>
<sequence length="139" mass="16433">MKCLEDTAKDLCGELYGEFVAFTRHWDTSLDVSMISHYCEWRNLPESNTWQQRSHLPIQKKRALVKKREGAQQFCGCLSDIWTFLERKIIEHPELADFEWILKFYYLMDMTEHLNQLNVKRQGVEIAYNLIPATSSVCI</sequence>
<dbReference type="PANTHER" id="PTHR45913:SF10">
    <property type="entry name" value="DUF4371 DOMAIN-CONTAINING PROTEIN"/>
    <property type="match status" value="1"/>
</dbReference>
<dbReference type="EMBL" id="BLXT01001651">
    <property type="protein sequence ID" value="GFN87063.1"/>
    <property type="molecule type" value="Genomic_DNA"/>
</dbReference>
<reference evidence="1 2" key="1">
    <citation type="journal article" date="2021" name="Elife">
        <title>Chloroplast acquisition without the gene transfer in kleptoplastic sea slugs, Plakobranchus ocellatus.</title>
        <authorList>
            <person name="Maeda T."/>
            <person name="Takahashi S."/>
            <person name="Yoshida T."/>
            <person name="Shimamura S."/>
            <person name="Takaki Y."/>
            <person name="Nagai Y."/>
            <person name="Toyoda A."/>
            <person name="Suzuki Y."/>
            <person name="Arimoto A."/>
            <person name="Ishii H."/>
            <person name="Satoh N."/>
            <person name="Nishiyama T."/>
            <person name="Hasebe M."/>
            <person name="Maruyama T."/>
            <person name="Minagawa J."/>
            <person name="Obokata J."/>
            <person name="Shigenobu S."/>
        </authorList>
    </citation>
    <scope>NUCLEOTIDE SEQUENCE [LARGE SCALE GENOMIC DNA]</scope>
</reference>
<name>A0AAV3YY73_9GAST</name>
<keyword evidence="2" id="KW-1185">Reference proteome</keyword>
<dbReference type="Proteomes" id="UP000735302">
    <property type="component" value="Unassembled WGS sequence"/>
</dbReference>
<evidence type="ECO:0000313" key="2">
    <source>
        <dbReference type="Proteomes" id="UP000735302"/>
    </source>
</evidence>